<gene>
    <name evidence="2" type="ORF">FOMPIDRAFT_42071</name>
</gene>
<dbReference type="Pfam" id="PF12146">
    <property type="entry name" value="Hydrolase_4"/>
    <property type="match status" value="1"/>
</dbReference>
<dbReference type="InParanoid" id="S8DZE4"/>
<dbReference type="AlphaFoldDB" id="S8DZE4"/>
<dbReference type="HOGENOM" id="CLU_026209_5_2_1"/>
<dbReference type="InterPro" id="IPR022742">
    <property type="entry name" value="Hydrolase_4"/>
</dbReference>
<organism evidence="2 3">
    <name type="scientific">Fomitopsis schrenkii</name>
    <name type="common">Brown rot fungus</name>
    <dbReference type="NCBI Taxonomy" id="2126942"/>
    <lineage>
        <taxon>Eukaryota</taxon>
        <taxon>Fungi</taxon>
        <taxon>Dikarya</taxon>
        <taxon>Basidiomycota</taxon>
        <taxon>Agaricomycotina</taxon>
        <taxon>Agaricomycetes</taxon>
        <taxon>Polyporales</taxon>
        <taxon>Fomitopsis</taxon>
    </lineage>
</organism>
<dbReference type="EMBL" id="KE504166">
    <property type="protein sequence ID" value="EPS98346.1"/>
    <property type="molecule type" value="Genomic_DNA"/>
</dbReference>
<dbReference type="eggNOG" id="KOG1455">
    <property type="taxonomic scope" value="Eukaryota"/>
</dbReference>
<dbReference type="InterPro" id="IPR029058">
    <property type="entry name" value="AB_hydrolase_fold"/>
</dbReference>
<sequence>MTAYTETWVPGPHSTSFYTRTYEAASPVALLVNVHGAPEHSGRYTDAHLLLAEQEITVFSYDQRGFGRTALDAEHKSKDSAYGKTNWNAALEDLDWAVHYAHKQHPELPIFIMGSSMGGTLCLGFVARPGPPERHASVALLSGVIASAPTFLLTERPSRLLHVVVTALSVVTPYKLLPMKHDPKTNKAYLEDPLIKEPGSFRSVYDLVTEGERMLKEHHKQWPAKLPLLVLQGSADQMSDPVATQAFFEKLVAEDKKLAMYPNAGHELHNEAPQDQVAEECVEFMKRIAAGERARSAE</sequence>
<keyword evidence="3" id="KW-1185">Reference proteome</keyword>
<dbReference type="OrthoDB" id="10249433at2759"/>
<name>S8DZE4_FOMSC</name>
<dbReference type="Gene3D" id="3.40.50.1820">
    <property type="entry name" value="alpha/beta hydrolase"/>
    <property type="match status" value="1"/>
</dbReference>
<accession>S8DZE4</accession>
<dbReference type="Proteomes" id="UP000015241">
    <property type="component" value="Unassembled WGS sequence"/>
</dbReference>
<dbReference type="FunCoup" id="S8DZE4">
    <property type="interactions" value="136"/>
</dbReference>
<evidence type="ECO:0000313" key="3">
    <source>
        <dbReference type="Proteomes" id="UP000015241"/>
    </source>
</evidence>
<evidence type="ECO:0000313" key="2">
    <source>
        <dbReference type="EMBL" id="EPS98346.1"/>
    </source>
</evidence>
<dbReference type="PANTHER" id="PTHR11614">
    <property type="entry name" value="PHOSPHOLIPASE-RELATED"/>
    <property type="match status" value="1"/>
</dbReference>
<feature type="domain" description="Serine aminopeptidase S33" evidence="1">
    <location>
        <begin position="26"/>
        <end position="272"/>
    </location>
</feature>
<proteinExistence type="predicted"/>
<protein>
    <recommendedName>
        <fullName evidence="1">Serine aminopeptidase S33 domain-containing protein</fullName>
    </recommendedName>
</protein>
<evidence type="ECO:0000259" key="1">
    <source>
        <dbReference type="Pfam" id="PF12146"/>
    </source>
</evidence>
<dbReference type="SUPFAM" id="SSF53474">
    <property type="entry name" value="alpha/beta-Hydrolases"/>
    <property type="match status" value="1"/>
</dbReference>
<dbReference type="InterPro" id="IPR051044">
    <property type="entry name" value="MAG_DAG_Lipase"/>
</dbReference>
<dbReference type="STRING" id="743788.S8DZE4"/>
<reference evidence="2 3" key="1">
    <citation type="journal article" date="2012" name="Science">
        <title>The Paleozoic origin of enzymatic lignin decomposition reconstructed from 31 fungal genomes.</title>
        <authorList>
            <person name="Floudas D."/>
            <person name="Binder M."/>
            <person name="Riley R."/>
            <person name="Barry K."/>
            <person name="Blanchette R.A."/>
            <person name="Henrissat B."/>
            <person name="Martinez A.T."/>
            <person name="Otillar R."/>
            <person name="Spatafora J.W."/>
            <person name="Yadav J.S."/>
            <person name="Aerts A."/>
            <person name="Benoit I."/>
            <person name="Boyd A."/>
            <person name="Carlson A."/>
            <person name="Copeland A."/>
            <person name="Coutinho P.M."/>
            <person name="de Vries R.P."/>
            <person name="Ferreira P."/>
            <person name="Findley K."/>
            <person name="Foster B."/>
            <person name="Gaskell J."/>
            <person name="Glotzer D."/>
            <person name="Gorecki P."/>
            <person name="Heitman J."/>
            <person name="Hesse C."/>
            <person name="Hori C."/>
            <person name="Igarashi K."/>
            <person name="Jurgens J.A."/>
            <person name="Kallen N."/>
            <person name="Kersten P."/>
            <person name="Kohler A."/>
            <person name="Kuees U."/>
            <person name="Kumar T.K.A."/>
            <person name="Kuo A."/>
            <person name="LaButti K."/>
            <person name="Larrondo L.F."/>
            <person name="Lindquist E."/>
            <person name="Ling A."/>
            <person name="Lombard V."/>
            <person name="Lucas S."/>
            <person name="Lundell T."/>
            <person name="Martin R."/>
            <person name="McLaughlin D.J."/>
            <person name="Morgenstern I."/>
            <person name="Morin E."/>
            <person name="Murat C."/>
            <person name="Nagy L.G."/>
            <person name="Nolan M."/>
            <person name="Ohm R.A."/>
            <person name="Patyshakuliyeva A."/>
            <person name="Rokas A."/>
            <person name="Ruiz-Duenas F.J."/>
            <person name="Sabat G."/>
            <person name="Salamov A."/>
            <person name="Samejima M."/>
            <person name="Schmutz J."/>
            <person name="Slot J.C."/>
            <person name="St John F."/>
            <person name="Stenlid J."/>
            <person name="Sun H."/>
            <person name="Sun S."/>
            <person name="Syed K."/>
            <person name="Tsang A."/>
            <person name="Wiebenga A."/>
            <person name="Young D."/>
            <person name="Pisabarro A."/>
            <person name="Eastwood D.C."/>
            <person name="Martin F."/>
            <person name="Cullen D."/>
            <person name="Grigoriev I.V."/>
            <person name="Hibbett D.S."/>
        </authorList>
    </citation>
    <scope>NUCLEOTIDE SEQUENCE</scope>
    <source>
        <strain evidence="3">FP-58527</strain>
    </source>
</reference>